<evidence type="ECO:0000313" key="2">
    <source>
        <dbReference type="Proteomes" id="UP000605427"/>
    </source>
</evidence>
<name>A0ABQ2A493_9BACL</name>
<evidence type="ECO:0000313" key="1">
    <source>
        <dbReference type="EMBL" id="GGH84730.1"/>
    </source>
</evidence>
<keyword evidence="2" id="KW-1185">Reference proteome</keyword>
<protein>
    <submittedName>
        <fullName evidence="1">Uncharacterized protein</fullName>
    </submittedName>
</protein>
<organism evidence="1 2">
    <name type="scientific">Saccharibacillus endophyticus</name>
    <dbReference type="NCBI Taxonomy" id="2060666"/>
    <lineage>
        <taxon>Bacteria</taxon>
        <taxon>Bacillati</taxon>
        <taxon>Bacillota</taxon>
        <taxon>Bacilli</taxon>
        <taxon>Bacillales</taxon>
        <taxon>Paenibacillaceae</taxon>
        <taxon>Saccharibacillus</taxon>
    </lineage>
</organism>
<dbReference type="Proteomes" id="UP000605427">
    <property type="component" value="Unassembled WGS sequence"/>
</dbReference>
<sequence length="90" mass="10529">MAYAIHIQRKDEDNPITIQEWKSYIEKDAELEETDHIEVELPNGMTMGMSGEGMAVWKKKIEDEEIKVTFTFREGEVSARYSNDDQIEKM</sequence>
<proteinExistence type="predicted"/>
<reference evidence="2" key="1">
    <citation type="journal article" date="2019" name="Int. J. Syst. Evol. Microbiol.">
        <title>The Global Catalogue of Microorganisms (GCM) 10K type strain sequencing project: providing services to taxonomists for standard genome sequencing and annotation.</title>
        <authorList>
            <consortium name="The Broad Institute Genomics Platform"/>
            <consortium name="The Broad Institute Genome Sequencing Center for Infectious Disease"/>
            <person name="Wu L."/>
            <person name="Ma J."/>
        </authorList>
    </citation>
    <scope>NUCLEOTIDE SEQUENCE [LARGE SCALE GENOMIC DNA]</scope>
    <source>
        <strain evidence="2">CCM 8702</strain>
    </source>
</reference>
<dbReference type="EMBL" id="BMDD01000005">
    <property type="protein sequence ID" value="GGH84730.1"/>
    <property type="molecule type" value="Genomic_DNA"/>
</dbReference>
<gene>
    <name evidence="1" type="ORF">GCM10007362_40480</name>
</gene>
<accession>A0ABQ2A493</accession>
<comment type="caution">
    <text evidence="1">The sequence shown here is derived from an EMBL/GenBank/DDBJ whole genome shotgun (WGS) entry which is preliminary data.</text>
</comment>
<dbReference type="RefSeq" id="WP_172241489.1">
    <property type="nucleotide sequence ID" value="NZ_BMDD01000005.1"/>
</dbReference>